<dbReference type="Proteomes" id="UP000265566">
    <property type="component" value="Chromosome 7"/>
</dbReference>
<keyword evidence="18 26" id="KW-1133">Transmembrane helix</keyword>
<dbReference type="PROSITE" id="PS00109">
    <property type="entry name" value="PROTEIN_KINASE_TYR"/>
    <property type="match status" value="1"/>
</dbReference>
<keyword evidence="8" id="KW-0597">Phosphoprotein</keyword>
<feature type="signal peptide" evidence="27">
    <location>
        <begin position="1"/>
        <end position="24"/>
    </location>
</feature>
<dbReference type="Gramene" id="rna41771">
    <property type="protein sequence ID" value="RHN47205.1"/>
    <property type="gene ID" value="gene41771"/>
</dbReference>
<evidence type="ECO:0000256" key="18">
    <source>
        <dbReference type="ARBA" id="ARBA00022989"/>
    </source>
</evidence>
<evidence type="ECO:0000256" key="12">
    <source>
        <dbReference type="ARBA" id="ARBA00022729"/>
    </source>
</evidence>
<dbReference type="SMART" id="SM00369">
    <property type="entry name" value="LRR_TYP"/>
    <property type="match status" value="3"/>
</dbReference>
<dbReference type="Gene3D" id="3.30.200.20">
    <property type="entry name" value="Phosphorylase Kinase, domain 1"/>
    <property type="match status" value="1"/>
</dbReference>
<dbReference type="AlphaFoldDB" id="A0A396H7Q0"/>
<comment type="catalytic activity">
    <reaction evidence="24">
        <text>L-threonyl-[protein] + ATP = O-phospho-L-threonyl-[protein] + ADP + H(+)</text>
        <dbReference type="Rhea" id="RHEA:46608"/>
        <dbReference type="Rhea" id="RHEA-COMP:11060"/>
        <dbReference type="Rhea" id="RHEA-COMP:11605"/>
        <dbReference type="ChEBI" id="CHEBI:15378"/>
        <dbReference type="ChEBI" id="CHEBI:30013"/>
        <dbReference type="ChEBI" id="CHEBI:30616"/>
        <dbReference type="ChEBI" id="CHEBI:61977"/>
        <dbReference type="ChEBI" id="CHEBI:456216"/>
        <dbReference type="EC" id="2.7.11.1"/>
    </reaction>
</comment>
<proteinExistence type="inferred from homology"/>
<evidence type="ECO:0000256" key="11">
    <source>
        <dbReference type="ARBA" id="ARBA00022692"/>
    </source>
</evidence>
<dbReference type="GO" id="GO:0005524">
    <property type="term" value="F:ATP binding"/>
    <property type="evidence" value="ECO:0007669"/>
    <property type="project" value="UniProtKB-KW"/>
</dbReference>
<comment type="similarity">
    <text evidence="23">Belongs to the polygalacturonase-inhibiting protein family.</text>
</comment>
<dbReference type="PROSITE" id="PS50011">
    <property type="entry name" value="PROTEIN_KINASE_DOM"/>
    <property type="match status" value="1"/>
</dbReference>
<dbReference type="Pfam" id="PF00560">
    <property type="entry name" value="LRR_1"/>
    <property type="match status" value="2"/>
</dbReference>
<dbReference type="InterPro" id="IPR000719">
    <property type="entry name" value="Prot_kinase_dom"/>
</dbReference>
<dbReference type="InterPro" id="IPR032675">
    <property type="entry name" value="LRR_dom_sf"/>
</dbReference>
<keyword evidence="17" id="KW-0067">ATP-binding</keyword>
<feature type="domain" description="Protein kinase" evidence="28">
    <location>
        <begin position="307"/>
        <end position="587"/>
    </location>
</feature>
<evidence type="ECO:0000256" key="1">
    <source>
        <dbReference type="ARBA" id="ARBA00004170"/>
    </source>
</evidence>
<keyword evidence="7" id="KW-0723">Serine/threonine-protein kinase</keyword>
<evidence type="ECO:0000256" key="23">
    <source>
        <dbReference type="ARBA" id="ARBA00038043"/>
    </source>
</evidence>
<evidence type="ECO:0000256" key="21">
    <source>
        <dbReference type="ARBA" id="ARBA00023170"/>
    </source>
</evidence>
<dbReference type="InterPro" id="IPR001611">
    <property type="entry name" value="Leu-rich_rpt"/>
</dbReference>
<evidence type="ECO:0000256" key="14">
    <source>
        <dbReference type="ARBA" id="ARBA00022741"/>
    </source>
</evidence>
<comment type="catalytic activity">
    <reaction evidence="25">
        <text>L-seryl-[protein] + ATP = O-phospho-L-seryl-[protein] + ADP + H(+)</text>
        <dbReference type="Rhea" id="RHEA:17989"/>
        <dbReference type="Rhea" id="RHEA-COMP:9863"/>
        <dbReference type="Rhea" id="RHEA-COMP:11604"/>
        <dbReference type="ChEBI" id="CHEBI:15378"/>
        <dbReference type="ChEBI" id="CHEBI:29999"/>
        <dbReference type="ChEBI" id="CHEBI:30616"/>
        <dbReference type="ChEBI" id="CHEBI:83421"/>
        <dbReference type="ChEBI" id="CHEBI:456216"/>
        <dbReference type="EC" id="2.7.11.1"/>
    </reaction>
</comment>
<keyword evidence="20" id="KW-1015">Disulfide bond</keyword>
<dbReference type="PANTHER" id="PTHR48005">
    <property type="entry name" value="LEUCINE RICH REPEAT KINASE 2"/>
    <property type="match status" value="1"/>
</dbReference>
<keyword evidence="6" id="KW-0964">Secreted</keyword>
<dbReference type="FunFam" id="3.30.200.20:FF:000309">
    <property type="entry name" value="Leucine-rich repeat receptor protein kinase MSP1"/>
    <property type="match status" value="1"/>
</dbReference>
<keyword evidence="19 26" id="KW-0472">Membrane</keyword>
<organism evidence="29 30">
    <name type="scientific">Medicago truncatula</name>
    <name type="common">Barrel medic</name>
    <name type="synonym">Medicago tribuloides</name>
    <dbReference type="NCBI Taxonomy" id="3880"/>
    <lineage>
        <taxon>Eukaryota</taxon>
        <taxon>Viridiplantae</taxon>
        <taxon>Streptophyta</taxon>
        <taxon>Embryophyta</taxon>
        <taxon>Tracheophyta</taxon>
        <taxon>Spermatophyta</taxon>
        <taxon>Magnoliopsida</taxon>
        <taxon>eudicotyledons</taxon>
        <taxon>Gunneridae</taxon>
        <taxon>Pentapetalae</taxon>
        <taxon>rosids</taxon>
        <taxon>fabids</taxon>
        <taxon>Fabales</taxon>
        <taxon>Fabaceae</taxon>
        <taxon>Papilionoideae</taxon>
        <taxon>50 kb inversion clade</taxon>
        <taxon>NPAAA clade</taxon>
        <taxon>Hologalegina</taxon>
        <taxon>IRL clade</taxon>
        <taxon>Trifolieae</taxon>
        <taxon>Medicago</taxon>
    </lineage>
</organism>
<dbReference type="InterPro" id="IPR051420">
    <property type="entry name" value="Ser_Thr_Kinases_DiverseReg"/>
</dbReference>
<dbReference type="InterPro" id="IPR008266">
    <property type="entry name" value="Tyr_kinase_AS"/>
</dbReference>
<evidence type="ECO:0000256" key="5">
    <source>
        <dbReference type="ARBA" id="ARBA00022512"/>
    </source>
</evidence>
<dbReference type="PANTHER" id="PTHR48005:SF16">
    <property type="entry name" value="MDIS1-INTERACTING RECEPTOR LIKE KINASE 2-LIKE ISOFORM X1"/>
    <property type="match status" value="1"/>
</dbReference>
<dbReference type="SUPFAM" id="SSF56112">
    <property type="entry name" value="Protein kinase-like (PK-like)"/>
    <property type="match status" value="1"/>
</dbReference>
<keyword evidence="16" id="KW-0611">Plant defense</keyword>
<dbReference type="GO" id="GO:0006952">
    <property type="term" value="P:defense response"/>
    <property type="evidence" value="ECO:0007669"/>
    <property type="project" value="UniProtKB-KW"/>
</dbReference>
<feature type="transmembrane region" description="Helical" evidence="26">
    <location>
        <begin position="243"/>
        <end position="264"/>
    </location>
</feature>
<keyword evidence="12 27" id="KW-0732">Signal</keyword>
<dbReference type="EC" id="2.7.11.1" evidence="4"/>
<keyword evidence="11 26" id="KW-0812">Transmembrane</keyword>
<evidence type="ECO:0000256" key="25">
    <source>
        <dbReference type="ARBA" id="ARBA00048679"/>
    </source>
</evidence>
<comment type="subcellular location">
    <subcellularLocation>
        <location evidence="1">Membrane</location>
        <topology evidence="1">Peripheral membrane protein</topology>
    </subcellularLocation>
    <subcellularLocation>
        <location evidence="3">Membrane</location>
        <topology evidence="3">Single-pass type I membrane protein</topology>
    </subcellularLocation>
    <subcellularLocation>
        <location evidence="2">Secreted</location>
        <location evidence="2">Cell wall</location>
    </subcellularLocation>
</comment>
<name>A0A396H7Q0_MEDTR</name>
<keyword evidence="5" id="KW-0134">Cell wall</keyword>
<reference evidence="30" key="1">
    <citation type="journal article" date="2018" name="Nat. Plants">
        <title>Whole-genome landscape of Medicago truncatula symbiotic genes.</title>
        <authorList>
            <person name="Pecrix Y."/>
            <person name="Staton S.E."/>
            <person name="Sallet E."/>
            <person name="Lelandais-Briere C."/>
            <person name="Moreau S."/>
            <person name="Carrere S."/>
            <person name="Blein T."/>
            <person name="Jardinaud M.F."/>
            <person name="Latrasse D."/>
            <person name="Zouine M."/>
            <person name="Zahm M."/>
            <person name="Kreplak J."/>
            <person name="Mayjonade B."/>
            <person name="Satge C."/>
            <person name="Perez M."/>
            <person name="Cauet S."/>
            <person name="Marande W."/>
            <person name="Chantry-Darmon C."/>
            <person name="Lopez-Roques C."/>
            <person name="Bouchez O."/>
            <person name="Berard A."/>
            <person name="Debelle F."/>
            <person name="Munos S."/>
            <person name="Bendahmane A."/>
            <person name="Berges H."/>
            <person name="Niebel A."/>
            <person name="Buitink J."/>
            <person name="Frugier F."/>
            <person name="Benhamed M."/>
            <person name="Crespi M."/>
            <person name="Gouzy J."/>
            <person name="Gamas P."/>
        </authorList>
    </citation>
    <scope>NUCLEOTIDE SEQUENCE [LARGE SCALE GENOMIC DNA]</scope>
    <source>
        <strain evidence="30">cv. Jemalong A17</strain>
    </source>
</reference>
<evidence type="ECO:0000256" key="17">
    <source>
        <dbReference type="ARBA" id="ARBA00022840"/>
    </source>
</evidence>
<keyword evidence="21" id="KW-0675">Receptor</keyword>
<dbReference type="GO" id="GO:0016020">
    <property type="term" value="C:membrane"/>
    <property type="evidence" value="ECO:0007669"/>
    <property type="project" value="UniProtKB-SubCell"/>
</dbReference>
<dbReference type="GO" id="GO:0004674">
    <property type="term" value="F:protein serine/threonine kinase activity"/>
    <property type="evidence" value="ECO:0007669"/>
    <property type="project" value="UniProtKB-KW"/>
</dbReference>
<protein>
    <recommendedName>
        <fullName evidence="4">non-specific serine/threonine protein kinase</fullName>
        <ecNumber evidence="4">2.7.11.1</ecNumber>
    </recommendedName>
</protein>
<dbReference type="PROSITE" id="PS51450">
    <property type="entry name" value="LRR"/>
    <property type="match status" value="1"/>
</dbReference>
<evidence type="ECO:0000256" key="27">
    <source>
        <dbReference type="SAM" id="SignalP"/>
    </source>
</evidence>
<sequence>MAVSTFIMIMFIILFMISWPQAVAEDSEAQALLKWKHSFDNQSQSLLSTWKNTTNTCTKWKGIFCDNSKSISTINLENFGLKDSIPTEFGLLQRLEVLDLGGNELSGMIPNEVAELPKLRMLNLSRNKIEGSIPSLFRSSLASLDLSGNRLNGKIPEILGFLGQLSMLNLSHNMLSGTIPSFSSMSLDFVNISDNQLEGPLPDNPAFLHAPFESFKNNKDLCGNFKGLDPCGSRKSKNVLRSVLIALGALILVLFGVGISMYTLGRRKKSNEKNQTEEQTQRGVLFSIWSHDGKMMFENIIEATENFDDKYLIGVGSQGNVYKAELSSGMVVAVKKLHIITDEEISHFSSKSFMSEIETLSGIRHRNIIKLHGFCSHSKFSFLVYKFLEGGSLGQMLNSDTQATAFDWEKRVNVVKGVANALSYLHHDCSPPIIHRDISSKNVLLNLDYEAQVSDFGTAKFLKPGLLSWTQFAGTFGYAAPELAQTMEVNEKCDVYSFGVLALEIIVGKHPGDLISLFLSQSTRLMANNMLLIDVLDQRPQHVMKPVDEEVILIARLAFACLNQNPRSRPTMDQVSKMLAIGKSPLVGMQLHMIRLGQLN</sequence>
<evidence type="ECO:0000256" key="10">
    <source>
        <dbReference type="ARBA" id="ARBA00022679"/>
    </source>
</evidence>
<dbReference type="FunFam" id="1.10.510.10:FF:000445">
    <property type="entry name" value="MDIS1-interacting receptor like kinase 2"/>
    <property type="match status" value="1"/>
</dbReference>
<evidence type="ECO:0000256" key="4">
    <source>
        <dbReference type="ARBA" id="ARBA00012513"/>
    </source>
</evidence>
<dbReference type="FunFam" id="3.80.10.10:FF:000400">
    <property type="entry name" value="Nuclear pore complex protein NUP107"/>
    <property type="match status" value="1"/>
</dbReference>
<dbReference type="Gene3D" id="1.10.510.10">
    <property type="entry name" value="Transferase(Phosphotransferase) domain 1"/>
    <property type="match status" value="1"/>
</dbReference>
<evidence type="ECO:0000256" key="22">
    <source>
        <dbReference type="ARBA" id="ARBA00023180"/>
    </source>
</evidence>
<evidence type="ECO:0000256" key="20">
    <source>
        <dbReference type="ARBA" id="ARBA00023157"/>
    </source>
</evidence>
<evidence type="ECO:0000256" key="13">
    <source>
        <dbReference type="ARBA" id="ARBA00022737"/>
    </source>
</evidence>
<feature type="chain" id="PRO_5017295428" description="non-specific serine/threonine protein kinase" evidence="27">
    <location>
        <begin position="25"/>
        <end position="600"/>
    </location>
</feature>
<keyword evidence="9" id="KW-0433">Leucine-rich repeat</keyword>
<evidence type="ECO:0000256" key="2">
    <source>
        <dbReference type="ARBA" id="ARBA00004191"/>
    </source>
</evidence>
<keyword evidence="10 29" id="KW-0808">Transferase</keyword>
<accession>A0A396H7Q0</accession>
<evidence type="ECO:0000256" key="26">
    <source>
        <dbReference type="SAM" id="Phobius"/>
    </source>
</evidence>
<dbReference type="InterPro" id="IPR011009">
    <property type="entry name" value="Kinase-like_dom_sf"/>
</dbReference>
<evidence type="ECO:0000256" key="9">
    <source>
        <dbReference type="ARBA" id="ARBA00022614"/>
    </source>
</evidence>
<keyword evidence="22" id="KW-0325">Glycoprotein</keyword>
<evidence type="ECO:0000256" key="16">
    <source>
        <dbReference type="ARBA" id="ARBA00022821"/>
    </source>
</evidence>
<evidence type="ECO:0000259" key="28">
    <source>
        <dbReference type="PROSITE" id="PS50011"/>
    </source>
</evidence>
<evidence type="ECO:0000256" key="7">
    <source>
        <dbReference type="ARBA" id="ARBA00022527"/>
    </source>
</evidence>
<dbReference type="InterPro" id="IPR003591">
    <property type="entry name" value="Leu-rich_rpt_typical-subtyp"/>
</dbReference>
<dbReference type="Pfam" id="PF08263">
    <property type="entry name" value="LRRNT_2"/>
    <property type="match status" value="1"/>
</dbReference>
<evidence type="ECO:0000256" key="3">
    <source>
        <dbReference type="ARBA" id="ARBA00004479"/>
    </source>
</evidence>
<evidence type="ECO:0000256" key="15">
    <source>
        <dbReference type="ARBA" id="ARBA00022777"/>
    </source>
</evidence>
<dbReference type="EMBL" id="PSQE01000007">
    <property type="protein sequence ID" value="RHN47205.1"/>
    <property type="molecule type" value="Genomic_DNA"/>
</dbReference>
<dbReference type="Pfam" id="PF00069">
    <property type="entry name" value="Pkinase"/>
    <property type="match status" value="1"/>
</dbReference>
<keyword evidence="15" id="KW-0418">Kinase</keyword>
<dbReference type="Gene3D" id="3.80.10.10">
    <property type="entry name" value="Ribonuclease Inhibitor"/>
    <property type="match status" value="2"/>
</dbReference>
<dbReference type="PRINTS" id="PR00019">
    <property type="entry name" value="LEURICHRPT"/>
</dbReference>
<evidence type="ECO:0000256" key="6">
    <source>
        <dbReference type="ARBA" id="ARBA00022525"/>
    </source>
</evidence>
<evidence type="ECO:0000256" key="19">
    <source>
        <dbReference type="ARBA" id="ARBA00023136"/>
    </source>
</evidence>
<evidence type="ECO:0000313" key="29">
    <source>
        <dbReference type="EMBL" id="RHN47205.1"/>
    </source>
</evidence>
<dbReference type="SUPFAM" id="SSF52058">
    <property type="entry name" value="L domain-like"/>
    <property type="match status" value="1"/>
</dbReference>
<keyword evidence="13" id="KW-0677">Repeat</keyword>
<evidence type="ECO:0000256" key="24">
    <source>
        <dbReference type="ARBA" id="ARBA00047899"/>
    </source>
</evidence>
<evidence type="ECO:0000313" key="30">
    <source>
        <dbReference type="Proteomes" id="UP000265566"/>
    </source>
</evidence>
<comment type="caution">
    <text evidence="29">The sequence shown here is derived from an EMBL/GenBank/DDBJ whole genome shotgun (WGS) entry which is preliminary data.</text>
</comment>
<dbReference type="InterPro" id="IPR013210">
    <property type="entry name" value="LRR_N_plant-typ"/>
</dbReference>
<dbReference type="Pfam" id="PF13855">
    <property type="entry name" value="LRR_8"/>
    <property type="match status" value="1"/>
</dbReference>
<gene>
    <name evidence="29" type="ORF">MtrunA17_Chr7g0250401</name>
</gene>
<keyword evidence="14" id="KW-0547">Nucleotide-binding</keyword>
<evidence type="ECO:0000256" key="8">
    <source>
        <dbReference type="ARBA" id="ARBA00022553"/>
    </source>
</evidence>